<dbReference type="OrthoDB" id="9875216at2"/>
<gene>
    <name evidence="1" type="ORF">HMPREF0877_0577</name>
</gene>
<dbReference type="RefSeq" id="WP_002828115.1">
    <property type="nucleotide sequence ID" value="NZ_GG697129.1"/>
</dbReference>
<evidence type="ECO:0000313" key="1">
    <source>
        <dbReference type="EMBL" id="EER75032.1"/>
    </source>
</evidence>
<dbReference type="AlphaFoldDB" id="C5R9D2"/>
<dbReference type="Proteomes" id="UP000004528">
    <property type="component" value="Unassembled WGS sequence"/>
</dbReference>
<sequence length="91" mass="10217">MKNKNTVLLKQFDLAIQSVGKETTLGIYLKKYQIKLLNNQLKGIEIPRFIDNNSKIARVDNQGIPTEVLKLMSMVNKKGILGGFGLGLRML</sequence>
<reference evidence="1 2" key="1">
    <citation type="submission" date="2009-04" db="EMBL/GenBank/DDBJ databases">
        <authorList>
            <person name="Qin X."/>
            <person name="Bachman B."/>
            <person name="Battles P."/>
            <person name="Bell A."/>
            <person name="Bess C."/>
            <person name="Bickham C."/>
            <person name="Chaboub L."/>
            <person name="Chen D."/>
            <person name="Coyle M."/>
            <person name="Deiros D.R."/>
            <person name="Dinh H."/>
            <person name="Forbes L."/>
            <person name="Fowler G."/>
            <person name="Francisco L."/>
            <person name="Fu Q."/>
            <person name="Gubbala S."/>
            <person name="Hale W."/>
            <person name="Han Y."/>
            <person name="Hemphill L."/>
            <person name="Highlander S.K."/>
            <person name="Hirani K."/>
            <person name="Hogues M."/>
            <person name="Jackson L."/>
            <person name="Jakkamsetti A."/>
            <person name="Javaid M."/>
            <person name="Jiang H."/>
            <person name="Korchina V."/>
            <person name="Kovar C."/>
            <person name="Lara F."/>
            <person name="Lee S."/>
            <person name="Mata R."/>
            <person name="Mathew T."/>
            <person name="Moen C."/>
            <person name="Morales K."/>
            <person name="Munidasa M."/>
            <person name="Nazareth L."/>
            <person name="Ngo R."/>
            <person name="Nguyen L."/>
            <person name="Okwuonu G."/>
            <person name="Ongeri F."/>
            <person name="Patil S."/>
            <person name="Petrosino J."/>
            <person name="Pham C."/>
            <person name="Pham P."/>
            <person name="Pu L.-L."/>
            <person name="Puazo M."/>
            <person name="Raj R."/>
            <person name="Reid J."/>
            <person name="Rouhana J."/>
            <person name="Saada N."/>
            <person name="Shang Y."/>
            <person name="Simmons D."/>
            <person name="Thornton R."/>
            <person name="Warren J."/>
            <person name="Weissenberger G."/>
            <person name="Zhang J."/>
            <person name="Zhang L."/>
            <person name="Zhou C."/>
            <person name="Zhu D."/>
            <person name="Muzny D."/>
            <person name="Worley K."/>
            <person name="Gibbs R."/>
        </authorList>
    </citation>
    <scope>NUCLEOTIDE SEQUENCE [LARGE SCALE GENOMIC DNA]</scope>
    <source>
        <strain evidence="1 2">ATCC 33313</strain>
    </source>
</reference>
<organism evidence="1 2">
    <name type="scientific">Weissella paramesenteroides ATCC 33313</name>
    <dbReference type="NCBI Taxonomy" id="585506"/>
    <lineage>
        <taxon>Bacteria</taxon>
        <taxon>Bacillati</taxon>
        <taxon>Bacillota</taxon>
        <taxon>Bacilli</taxon>
        <taxon>Lactobacillales</taxon>
        <taxon>Lactobacillaceae</taxon>
        <taxon>Weissella</taxon>
    </lineage>
</organism>
<dbReference type="EMBL" id="ACKU01000008">
    <property type="protein sequence ID" value="EER75032.1"/>
    <property type="molecule type" value="Genomic_DNA"/>
</dbReference>
<protein>
    <submittedName>
        <fullName evidence="1">Uncharacterized protein</fullName>
    </submittedName>
</protein>
<name>C5R9D2_WEIPA</name>
<evidence type="ECO:0000313" key="2">
    <source>
        <dbReference type="Proteomes" id="UP000004528"/>
    </source>
</evidence>
<dbReference type="HOGENOM" id="CLU_2426225_0_0_9"/>
<proteinExistence type="predicted"/>
<comment type="caution">
    <text evidence="1">The sequence shown here is derived from an EMBL/GenBank/DDBJ whole genome shotgun (WGS) entry which is preliminary data.</text>
</comment>
<keyword evidence="2" id="KW-1185">Reference proteome</keyword>
<accession>C5R9D2</accession>